<feature type="compositionally biased region" description="Basic and acidic residues" evidence="1">
    <location>
        <begin position="82"/>
        <end position="96"/>
    </location>
</feature>
<dbReference type="RefSeq" id="WP_193928246.1">
    <property type="nucleotide sequence ID" value="NZ_JADEYC010000015.1"/>
</dbReference>
<dbReference type="AlphaFoldDB" id="A0A929FZQ0"/>
<name>A0A929FZQ0_9PSEU</name>
<keyword evidence="3" id="KW-1185">Reference proteome</keyword>
<evidence type="ECO:0000313" key="3">
    <source>
        <dbReference type="Proteomes" id="UP000598360"/>
    </source>
</evidence>
<gene>
    <name evidence="2" type="ORF">IQ251_10175</name>
</gene>
<proteinExistence type="predicted"/>
<accession>A0A929FZQ0</accession>
<evidence type="ECO:0000313" key="2">
    <source>
        <dbReference type="EMBL" id="MBE9374810.1"/>
    </source>
</evidence>
<evidence type="ECO:0000256" key="1">
    <source>
        <dbReference type="SAM" id="MobiDB-lite"/>
    </source>
</evidence>
<comment type="caution">
    <text evidence="2">The sequence shown here is derived from an EMBL/GenBank/DDBJ whole genome shotgun (WGS) entry which is preliminary data.</text>
</comment>
<feature type="region of interest" description="Disordered" evidence="1">
    <location>
        <begin position="72"/>
        <end position="103"/>
    </location>
</feature>
<dbReference type="Proteomes" id="UP000598360">
    <property type="component" value="Unassembled WGS sequence"/>
</dbReference>
<feature type="compositionally biased region" description="Basic and acidic residues" evidence="1">
    <location>
        <begin position="1"/>
        <end position="13"/>
    </location>
</feature>
<protein>
    <submittedName>
        <fullName evidence="2">Uncharacterized protein</fullName>
    </submittedName>
</protein>
<feature type="region of interest" description="Disordered" evidence="1">
    <location>
        <begin position="1"/>
        <end position="48"/>
    </location>
</feature>
<reference evidence="2" key="1">
    <citation type="submission" date="2020-10" db="EMBL/GenBank/DDBJ databases">
        <title>Diversity and distribution of actinomycetes associated with coral in the coast of Hainan.</title>
        <authorList>
            <person name="Li F."/>
        </authorList>
    </citation>
    <scope>NUCLEOTIDE SEQUENCE</scope>
    <source>
        <strain evidence="2">HNM0983</strain>
    </source>
</reference>
<organism evidence="2 3">
    <name type="scientific">Saccharopolyspora montiporae</name>
    <dbReference type="NCBI Taxonomy" id="2781240"/>
    <lineage>
        <taxon>Bacteria</taxon>
        <taxon>Bacillati</taxon>
        <taxon>Actinomycetota</taxon>
        <taxon>Actinomycetes</taxon>
        <taxon>Pseudonocardiales</taxon>
        <taxon>Pseudonocardiaceae</taxon>
        <taxon>Saccharopolyspora</taxon>
    </lineage>
</organism>
<dbReference type="EMBL" id="JADEYC010000015">
    <property type="protein sequence ID" value="MBE9374810.1"/>
    <property type="molecule type" value="Genomic_DNA"/>
</dbReference>
<sequence length="103" mass="10843">MSGDEVHVSHEQVRQMASGLRNSTDQLDDAAGGSPDMPEVSTSAEKMSHTLSVLSEAAAGLIATVEEIAGKIDASDGSYGDVDNRNAQDLQKEYSDKYGGQPD</sequence>